<keyword evidence="4" id="KW-1185">Reference proteome</keyword>
<dbReference type="RefSeq" id="XP_014021036.2">
    <property type="nucleotide sequence ID" value="XM_014165561.2"/>
</dbReference>
<feature type="transmembrane region" description="Helical" evidence="1">
    <location>
        <begin position="247"/>
        <end position="271"/>
    </location>
</feature>
<dbReference type="PaxDb" id="8030-ENSSSAP00000082761"/>
<evidence type="ECO:0000256" key="1">
    <source>
        <dbReference type="SAM" id="Phobius"/>
    </source>
</evidence>
<evidence type="ECO:0000313" key="4">
    <source>
        <dbReference type="Proteomes" id="UP001652741"/>
    </source>
</evidence>
<feature type="chain" id="PRO_5045276046" evidence="2">
    <location>
        <begin position="31"/>
        <end position="273"/>
    </location>
</feature>
<dbReference type="InterPro" id="IPR036179">
    <property type="entry name" value="Ig-like_dom_sf"/>
</dbReference>
<dbReference type="InterPro" id="IPR013106">
    <property type="entry name" value="Ig_V-set"/>
</dbReference>
<keyword evidence="2" id="KW-0732">Signal</keyword>
<dbReference type="GeneID" id="106582443"/>
<dbReference type="STRING" id="8030.ENSSSAP00000082761"/>
<dbReference type="InterPro" id="IPR013783">
    <property type="entry name" value="Ig-like_fold"/>
</dbReference>
<dbReference type="Gene3D" id="2.60.40.10">
    <property type="entry name" value="Immunoglobulins"/>
    <property type="match status" value="1"/>
</dbReference>
<name>A0A1S3P0I1_SALSA</name>
<feature type="domain" description="Immunoglobulin V-set" evidence="3">
    <location>
        <begin position="35"/>
        <end position="146"/>
    </location>
</feature>
<evidence type="ECO:0000313" key="5">
    <source>
        <dbReference type="RefSeq" id="XP_014021036.2"/>
    </source>
</evidence>
<reference evidence="5" key="1">
    <citation type="submission" date="2025-08" db="UniProtKB">
        <authorList>
            <consortium name="RefSeq"/>
        </authorList>
    </citation>
    <scope>IDENTIFICATION</scope>
</reference>
<accession>A0A1S3P0I1</accession>
<dbReference type="Pfam" id="PF07686">
    <property type="entry name" value="V-set"/>
    <property type="match status" value="1"/>
</dbReference>
<evidence type="ECO:0000256" key="2">
    <source>
        <dbReference type="SAM" id="SignalP"/>
    </source>
</evidence>
<keyword evidence="1" id="KW-0812">Transmembrane</keyword>
<keyword evidence="1" id="KW-1133">Transmembrane helix</keyword>
<gene>
    <name evidence="5" type="primary">LOC106582443</name>
</gene>
<keyword evidence="1" id="KW-0472">Membrane</keyword>
<protein>
    <submittedName>
        <fullName evidence="5">Uncharacterized protein isoform X1</fullName>
    </submittedName>
</protein>
<organism evidence="4 5">
    <name type="scientific">Salmo salar</name>
    <name type="common">Atlantic salmon</name>
    <dbReference type="NCBI Taxonomy" id="8030"/>
    <lineage>
        <taxon>Eukaryota</taxon>
        <taxon>Metazoa</taxon>
        <taxon>Chordata</taxon>
        <taxon>Craniata</taxon>
        <taxon>Vertebrata</taxon>
        <taxon>Euteleostomi</taxon>
        <taxon>Actinopterygii</taxon>
        <taxon>Neopterygii</taxon>
        <taxon>Teleostei</taxon>
        <taxon>Protacanthopterygii</taxon>
        <taxon>Salmoniformes</taxon>
        <taxon>Salmonidae</taxon>
        <taxon>Salmoninae</taxon>
        <taxon>Salmo</taxon>
    </lineage>
</organism>
<feature type="signal peptide" evidence="2">
    <location>
        <begin position="1"/>
        <end position="30"/>
    </location>
</feature>
<proteinExistence type="predicted"/>
<dbReference type="SUPFAM" id="SSF48726">
    <property type="entry name" value="Immunoglobulin"/>
    <property type="match status" value="1"/>
</dbReference>
<dbReference type="AlphaFoldDB" id="A0A1S3P0I1"/>
<dbReference type="KEGG" id="sasa:106582443"/>
<sequence length="273" mass="30689">MAKVLITSNSKRDLWNILSIALLVAAGAWAQTVTQKPDEVVYKLAQNASMDCQFIHTPEQQVAKNPILYWHKITSLTQMTRLWPDPESPYKDRVDVLDSDRNSPNRSVLLKNVQWEDSTGKYECKLSYRAAKQDKRTKGSGVKLLIHDSMFFGLENETQLMCAVNVSRDDGFVLSLLQDGSKVFQKTIDPLHPSMSLPVTLSVILPLEKGKNYECQIHLGSTMIMSQPFQQPLETPGTLEKVLPEPAFLFVAILLVPITVLLALLTALLVLRR</sequence>
<dbReference type="Proteomes" id="UP001652741">
    <property type="component" value="Chromosome ssa02"/>
</dbReference>
<evidence type="ECO:0000259" key="3">
    <source>
        <dbReference type="Pfam" id="PF07686"/>
    </source>
</evidence>